<dbReference type="STRING" id="886377.Murru_2025"/>
<dbReference type="HOGENOM" id="CLU_1567710_0_0_10"/>
<evidence type="ECO:0000313" key="3">
    <source>
        <dbReference type="Proteomes" id="UP000008908"/>
    </source>
</evidence>
<dbReference type="GO" id="GO:0016747">
    <property type="term" value="F:acyltransferase activity, transferring groups other than amino-acyl groups"/>
    <property type="evidence" value="ECO:0007669"/>
    <property type="project" value="InterPro"/>
</dbReference>
<dbReference type="KEGG" id="mrs:Murru_2025"/>
<gene>
    <name evidence="2" type="ordered locus">Murru_2025</name>
</gene>
<protein>
    <recommendedName>
        <fullName evidence="1">N-acetyltransferase domain-containing protein</fullName>
    </recommendedName>
</protein>
<evidence type="ECO:0000313" key="2">
    <source>
        <dbReference type="EMBL" id="AEM71064.1"/>
    </source>
</evidence>
<dbReference type="RefSeq" id="WP_014033345.1">
    <property type="nucleotide sequence ID" value="NC_015945.1"/>
</dbReference>
<name>G2PL35_ALLRU</name>
<dbReference type="AlphaFoldDB" id="G2PL35"/>
<dbReference type="eggNOG" id="COG1670">
    <property type="taxonomic scope" value="Bacteria"/>
</dbReference>
<dbReference type="OrthoDB" id="8221510at2"/>
<sequence>MKLSVREMNKGDIEDFVQYWLNASDQYLLDLGVDLKKRPTREQIEKLVNDQIGVAMEKRKAYFLTWLYDNKSIGCSNLNQIEYGKRAFMHLHIWDYMNRKKGFGAALIKKSLPFYFKNLKLQEVYCEPYALNPAPNKVVEKIGFTFIKQYLTVPGASNFEQMVNQWKLTRADYESIMAKNKNR</sequence>
<keyword evidence="3" id="KW-1185">Reference proteome</keyword>
<dbReference type="PANTHER" id="PTHR43415">
    <property type="entry name" value="SPERMIDINE N(1)-ACETYLTRANSFERASE"/>
    <property type="match status" value="1"/>
</dbReference>
<dbReference type="Pfam" id="PF13302">
    <property type="entry name" value="Acetyltransf_3"/>
    <property type="match status" value="1"/>
</dbReference>
<proteinExistence type="predicted"/>
<organism evidence="2 3">
    <name type="scientific">Allomuricauda ruestringensis (strain DSM 13258 / CIP 107369 / LMG 19739 / B1)</name>
    <name type="common">Muricauda ruestringensis</name>
    <dbReference type="NCBI Taxonomy" id="886377"/>
    <lineage>
        <taxon>Bacteria</taxon>
        <taxon>Pseudomonadati</taxon>
        <taxon>Bacteroidota</taxon>
        <taxon>Flavobacteriia</taxon>
        <taxon>Flavobacteriales</taxon>
        <taxon>Flavobacteriaceae</taxon>
        <taxon>Flagellimonas</taxon>
    </lineage>
</organism>
<dbReference type="EMBL" id="CP002999">
    <property type="protein sequence ID" value="AEM71064.1"/>
    <property type="molecule type" value="Genomic_DNA"/>
</dbReference>
<evidence type="ECO:0000259" key="1">
    <source>
        <dbReference type="Pfam" id="PF13302"/>
    </source>
</evidence>
<accession>G2PL35</accession>
<dbReference type="InterPro" id="IPR000182">
    <property type="entry name" value="GNAT_dom"/>
</dbReference>
<dbReference type="Proteomes" id="UP000008908">
    <property type="component" value="Chromosome"/>
</dbReference>
<feature type="domain" description="N-acetyltransferase" evidence="1">
    <location>
        <begin position="3"/>
        <end position="145"/>
    </location>
</feature>
<dbReference type="InterPro" id="IPR016181">
    <property type="entry name" value="Acyl_CoA_acyltransferase"/>
</dbReference>
<dbReference type="PANTHER" id="PTHR43415:SF3">
    <property type="entry name" value="GNAT-FAMILY ACETYLTRANSFERASE"/>
    <property type="match status" value="1"/>
</dbReference>
<dbReference type="SUPFAM" id="SSF55729">
    <property type="entry name" value="Acyl-CoA N-acyltransferases (Nat)"/>
    <property type="match status" value="1"/>
</dbReference>
<reference evidence="2 3" key="2">
    <citation type="journal article" date="2012" name="Stand. Genomic Sci.">
        <title>Complete genome sequence of the facultatively anaerobic, appendaged bacterium Muricauda ruestringensis type strain (B1(T)).</title>
        <authorList>
            <person name="Huntemann M."/>
            <person name="Teshima H."/>
            <person name="Lapidus A."/>
            <person name="Nolan M."/>
            <person name="Lucas S."/>
            <person name="Hammon N."/>
            <person name="Deshpande S."/>
            <person name="Cheng J.F."/>
            <person name="Tapia R."/>
            <person name="Goodwin L.A."/>
            <person name="Pitluck S."/>
            <person name="Liolios K."/>
            <person name="Pagani I."/>
            <person name="Ivanova N."/>
            <person name="Mavromatis K."/>
            <person name="Mikhailova N."/>
            <person name="Pati A."/>
            <person name="Chen A."/>
            <person name="Palaniappan K."/>
            <person name="Land M."/>
            <person name="Hauser L."/>
            <person name="Pan C."/>
            <person name="Brambilla E.M."/>
            <person name="Rohde M."/>
            <person name="Spring S."/>
            <person name="Goker M."/>
            <person name="Detter J.C."/>
            <person name="Bristow J."/>
            <person name="Eisen J.A."/>
            <person name="Markowitz V."/>
            <person name="Hugenholtz P."/>
            <person name="Kyrpides N.C."/>
            <person name="Klenk H.P."/>
            <person name="Woyke T."/>
        </authorList>
    </citation>
    <scope>NUCLEOTIDE SEQUENCE [LARGE SCALE GENOMIC DNA]</scope>
    <source>
        <strain evidence="3">DSM 13258 / LMG 19739 / B1</strain>
    </source>
</reference>
<reference evidence="3" key="1">
    <citation type="submission" date="2011-08" db="EMBL/GenBank/DDBJ databases">
        <title>The complete genome of Muricauda ruestringensis DSM 13258.</title>
        <authorList>
            <person name="Lucas S."/>
            <person name="Han J."/>
            <person name="Lapidus A."/>
            <person name="Bruce D."/>
            <person name="Goodwin L."/>
            <person name="Pitluck S."/>
            <person name="Peters L."/>
            <person name="Kyrpides N."/>
            <person name="Mavromatis K."/>
            <person name="Ivanova N."/>
            <person name="Ovchinnikova G."/>
            <person name="Teshima H."/>
            <person name="Detter J.C."/>
            <person name="Tapia R."/>
            <person name="Han C."/>
            <person name="Land M."/>
            <person name="Hauser L."/>
            <person name="Markowitz V."/>
            <person name="Cheng J.-F."/>
            <person name="Hugenholtz P."/>
            <person name="Woyke T."/>
            <person name="Wu D."/>
            <person name="Spring S."/>
            <person name="Schroeder M."/>
            <person name="Brambilla E."/>
            <person name="Klenk H.-P."/>
            <person name="Eisen J.A."/>
        </authorList>
    </citation>
    <scope>NUCLEOTIDE SEQUENCE [LARGE SCALE GENOMIC DNA]</scope>
    <source>
        <strain evidence="3">DSM 13258 / LMG 19739 / B1</strain>
    </source>
</reference>
<dbReference type="Gene3D" id="3.40.630.30">
    <property type="match status" value="1"/>
</dbReference>